<accession>A0A919CS86</accession>
<proteinExistence type="predicted"/>
<sequence>MAIGPTGSSPLVPAPQGQGGPVAPSRLAQGLQEAFGFRSRNASRGSGEAVVAEPLDDAERRQFNLEQAAEEIRRLNPNAPRGSIVDIVA</sequence>
<feature type="region of interest" description="Disordered" evidence="1">
    <location>
        <begin position="1"/>
        <end position="24"/>
    </location>
</feature>
<evidence type="ECO:0000313" key="3">
    <source>
        <dbReference type="Proteomes" id="UP000630353"/>
    </source>
</evidence>
<organism evidence="2 3">
    <name type="scientific">Thalassobaculum fulvum</name>
    <dbReference type="NCBI Taxonomy" id="1633335"/>
    <lineage>
        <taxon>Bacteria</taxon>
        <taxon>Pseudomonadati</taxon>
        <taxon>Pseudomonadota</taxon>
        <taxon>Alphaproteobacteria</taxon>
        <taxon>Rhodospirillales</taxon>
        <taxon>Thalassobaculaceae</taxon>
        <taxon>Thalassobaculum</taxon>
    </lineage>
</organism>
<gene>
    <name evidence="2" type="ORF">GCM10017083_48950</name>
</gene>
<dbReference type="EMBL" id="BMZS01000013">
    <property type="protein sequence ID" value="GHD61516.1"/>
    <property type="molecule type" value="Genomic_DNA"/>
</dbReference>
<comment type="caution">
    <text evidence="2">The sequence shown here is derived from an EMBL/GenBank/DDBJ whole genome shotgun (WGS) entry which is preliminary data.</text>
</comment>
<reference evidence="2" key="2">
    <citation type="submission" date="2020-09" db="EMBL/GenBank/DDBJ databases">
        <authorList>
            <person name="Sun Q."/>
            <person name="Kim S."/>
        </authorList>
    </citation>
    <scope>NUCLEOTIDE SEQUENCE</scope>
    <source>
        <strain evidence="2">KCTC 42651</strain>
    </source>
</reference>
<protein>
    <submittedName>
        <fullName evidence="2">Uncharacterized protein</fullName>
    </submittedName>
</protein>
<dbReference type="AlphaFoldDB" id="A0A919CS86"/>
<reference evidence="2" key="1">
    <citation type="journal article" date="2014" name="Int. J. Syst. Evol. Microbiol.">
        <title>Complete genome sequence of Corynebacterium casei LMG S-19264T (=DSM 44701T), isolated from a smear-ripened cheese.</title>
        <authorList>
            <consortium name="US DOE Joint Genome Institute (JGI-PGF)"/>
            <person name="Walter F."/>
            <person name="Albersmeier A."/>
            <person name="Kalinowski J."/>
            <person name="Ruckert C."/>
        </authorList>
    </citation>
    <scope>NUCLEOTIDE SEQUENCE</scope>
    <source>
        <strain evidence="2">KCTC 42651</strain>
    </source>
</reference>
<name>A0A919CS86_9PROT</name>
<dbReference type="RefSeq" id="WP_189994665.1">
    <property type="nucleotide sequence ID" value="NZ_BMZS01000013.1"/>
</dbReference>
<evidence type="ECO:0000313" key="2">
    <source>
        <dbReference type="EMBL" id="GHD61516.1"/>
    </source>
</evidence>
<evidence type="ECO:0000256" key="1">
    <source>
        <dbReference type="SAM" id="MobiDB-lite"/>
    </source>
</evidence>
<dbReference type="Proteomes" id="UP000630353">
    <property type="component" value="Unassembled WGS sequence"/>
</dbReference>
<keyword evidence="3" id="KW-1185">Reference proteome</keyword>